<dbReference type="RefSeq" id="WP_345562686.1">
    <property type="nucleotide sequence ID" value="NZ_BAABDQ010000006.1"/>
</dbReference>
<sequence length="69" mass="7626">MTGRRYLLRGGQVELVCTFVLPSARNPLPAAPAWLTWVTPPSGAPRNAAVRYPDGRVVVRPFRGLRRLA</sequence>
<reference evidence="2" key="1">
    <citation type="journal article" date="2019" name="Int. J. Syst. Evol. Microbiol.">
        <title>The Global Catalogue of Microorganisms (GCM) 10K type strain sequencing project: providing services to taxonomists for standard genome sequencing and annotation.</title>
        <authorList>
            <consortium name="The Broad Institute Genomics Platform"/>
            <consortium name="The Broad Institute Genome Sequencing Center for Infectious Disease"/>
            <person name="Wu L."/>
            <person name="Ma J."/>
        </authorList>
    </citation>
    <scope>NUCLEOTIDE SEQUENCE [LARGE SCALE GENOMIC DNA]</scope>
    <source>
        <strain evidence="2">JCM 17326</strain>
    </source>
</reference>
<keyword evidence="2" id="KW-1185">Reference proteome</keyword>
<comment type="caution">
    <text evidence="1">The sequence shown here is derived from an EMBL/GenBank/DDBJ whole genome shotgun (WGS) entry which is preliminary data.</text>
</comment>
<organism evidence="1 2">
    <name type="scientific">Nonomuraea rosea</name>
    <dbReference type="NCBI Taxonomy" id="638574"/>
    <lineage>
        <taxon>Bacteria</taxon>
        <taxon>Bacillati</taxon>
        <taxon>Actinomycetota</taxon>
        <taxon>Actinomycetes</taxon>
        <taxon>Streptosporangiales</taxon>
        <taxon>Streptosporangiaceae</taxon>
        <taxon>Nonomuraea</taxon>
    </lineage>
</organism>
<dbReference type="EMBL" id="BAABDQ010000006">
    <property type="protein sequence ID" value="GAA3550556.1"/>
    <property type="molecule type" value="Genomic_DNA"/>
</dbReference>
<gene>
    <name evidence="1" type="ORF">GCM10022419_033500</name>
</gene>
<name>A0ABP6WIB1_9ACTN</name>
<proteinExistence type="predicted"/>
<evidence type="ECO:0000313" key="1">
    <source>
        <dbReference type="EMBL" id="GAA3550556.1"/>
    </source>
</evidence>
<dbReference type="Proteomes" id="UP001500630">
    <property type="component" value="Unassembled WGS sequence"/>
</dbReference>
<protein>
    <submittedName>
        <fullName evidence="1">Uncharacterized protein</fullName>
    </submittedName>
</protein>
<evidence type="ECO:0000313" key="2">
    <source>
        <dbReference type="Proteomes" id="UP001500630"/>
    </source>
</evidence>
<accession>A0ABP6WIB1</accession>